<dbReference type="AlphaFoldDB" id="A0A7G7CNN6"/>
<dbReference type="SUPFAM" id="SSF50156">
    <property type="entry name" value="PDZ domain-like"/>
    <property type="match status" value="1"/>
</dbReference>
<gene>
    <name evidence="5" type="ORF">H0194_09100</name>
</gene>
<dbReference type="Gene3D" id="2.40.10.120">
    <property type="match status" value="1"/>
</dbReference>
<dbReference type="Pfam" id="PF13180">
    <property type="entry name" value="PDZ_2"/>
    <property type="match status" value="1"/>
</dbReference>
<evidence type="ECO:0000313" key="5">
    <source>
        <dbReference type="EMBL" id="QNE89202.1"/>
    </source>
</evidence>
<feature type="compositionally biased region" description="Low complexity" evidence="3">
    <location>
        <begin position="58"/>
        <end position="75"/>
    </location>
</feature>
<organism evidence="5 6">
    <name type="scientific">Corynebacterium incognita</name>
    <dbReference type="NCBI Taxonomy" id="2754725"/>
    <lineage>
        <taxon>Bacteria</taxon>
        <taxon>Bacillati</taxon>
        <taxon>Actinomycetota</taxon>
        <taxon>Actinomycetes</taxon>
        <taxon>Mycobacteriales</taxon>
        <taxon>Corynebacteriaceae</taxon>
        <taxon>Corynebacterium</taxon>
    </lineage>
</organism>
<dbReference type="PANTHER" id="PTHR43343">
    <property type="entry name" value="PEPTIDASE S12"/>
    <property type="match status" value="1"/>
</dbReference>
<evidence type="ECO:0000259" key="4">
    <source>
        <dbReference type="PROSITE" id="PS50106"/>
    </source>
</evidence>
<evidence type="ECO:0000256" key="2">
    <source>
        <dbReference type="ARBA" id="ARBA00022801"/>
    </source>
</evidence>
<evidence type="ECO:0000313" key="6">
    <source>
        <dbReference type="Proteomes" id="UP000515743"/>
    </source>
</evidence>
<dbReference type="InterPro" id="IPR009003">
    <property type="entry name" value="Peptidase_S1_PA"/>
</dbReference>
<dbReference type="SUPFAM" id="SSF50494">
    <property type="entry name" value="Trypsin-like serine proteases"/>
    <property type="match status" value="1"/>
</dbReference>
<name>A0A7G7CNN6_9CORY</name>
<feature type="domain" description="PDZ" evidence="4">
    <location>
        <begin position="355"/>
        <end position="437"/>
    </location>
</feature>
<keyword evidence="1" id="KW-0645">Protease</keyword>
<keyword evidence="2" id="KW-0378">Hydrolase</keyword>
<dbReference type="InterPro" id="IPR001478">
    <property type="entry name" value="PDZ"/>
</dbReference>
<evidence type="ECO:0000256" key="3">
    <source>
        <dbReference type="SAM" id="MobiDB-lite"/>
    </source>
</evidence>
<dbReference type="PANTHER" id="PTHR43343:SF3">
    <property type="entry name" value="PROTEASE DO-LIKE 8, CHLOROPLASTIC"/>
    <property type="match status" value="1"/>
</dbReference>
<dbReference type="InterPro" id="IPR036034">
    <property type="entry name" value="PDZ_sf"/>
</dbReference>
<dbReference type="Proteomes" id="UP000515743">
    <property type="component" value="Chromosome"/>
</dbReference>
<dbReference type="EMBL" id="CP059404">
    <property type="protein sequence ID" value="QNE89202.1"/>
    <property type="molecule type" value="Genomic_DNA"/>
</dbReference>
<proteinExistence type="predicted"/>
<dbReference type="Gene3D" id="2.30.42.10">
    <property type="match status" value="1"/>
</dbReference>
<dbReference type="GO" id="GO:0004252">
    <property type="term" value="F:serine-type endopeptidase activity"/>
    <property type="evidence" value="ECO:0007669"/>
    <property type="project" value="InterPro"/>
</dbReference>
<reference evidence="5 6" key="1">
    <citation type="submission" date="2020-07" db="EMBL/GenBank/DDBJ databases">
        <title>Complete genome and description of Corynebacterium incognita strain Marseille-Q3630 sp. nov.</title>
        <authorList>
            <person name="Boxberger M."/>
        </authorList>
    </citation>
    <scope>NUCLEOTIDE SEQUENCE [LARGE SCALE GENOMIC DNA]</scope>
    <source>
        <strain evidence="5 6">Marseille-Q3630</strain>
    </source>
</reference>
<feature type="compositionally biased region" description="Pro residues" evidence="3">
    <location>
        <begin position="9"/>
        <end position="18"/>
    </location>
</feature>
<dbReference type="KEGG" id="cik:H0194_09100"/>
<dbReference type="PRINTS" id="PR00834">
    <property type="entry name" value="PROTEASES2C"/>
</dbReference>
<dbReference type="InterPro" id="IPR051201">
    <property type="entry name" value="Chloro_Bact_Ser_Proteases"/>
</dbReference>
<protein>
    <submittedName>
        <fullName evidence="5">Trypsin-like peptidase domain-containing protein</fullName>
    </submittedName>
</protein>
<dbReference type="InterPro" id="IPR001940">
    <property type="entry name" value="Peptidase_S1C"/>
</dbReference>
<dbReference type="RefSeq" id="WP_185175579.1">
    <property type="nucleotide sequence ID" value="NZ_CP059404.1"/>
</dbReference>
<feature type="compositionally biased region" description="Polar residues" evidence="3">
    <location>
        <begin position="39"/>
        <end position="56"/>
    </location>
</feature>
<dbReference type="Pfam" id="PF13365">
    <property type="entry name" value="Trypsin_2"/>
    <property type="match status" value="1"/>
</dbReference>
<feature type="region of interest" description="Disordered" evidence="3">
    <location>
        <begin position="1"/>
        <end position="95"/>
    </location>
</feature>
<keyword evidence="6" id="KW-1185">Reference proteome</keyword>
<dbReference type="SMART" id="SM00228">
    <property type="entry name" value="PDZ"/>
    <property type="match status" value="1"/>
</dbReference>
<evidence type="ECO:0000256" key="1">
    <source>
        <dbReference type="ARBA" id="ARBA00022670"/>
    </source>
</evidence>
<dbReference type="GO" id="GO:0006508">
    <property type="term" value="P:proteolysis"/>
    <property type="evidence" value="ECO:0007669"/>
    <property type="project" value="UniProtKB-KW"/>
</dbReference>
<dbReference type="PROSITE" id="PS50106">
    <property type="entry name" value="PDZ"/>
    <property type="match status" value="1"/>
</dbReference>
<accession>A0A7G7CNN6</accession>
<sequence>MNYEDNNPSPRPENPHQPSPKGAETSSQGWNQPRYGGDASNTPTRSQAPVYGNTNPYAGHASQGQFQQGQAPQGGDLWGQQMAPEASPSGQGAGKKSVGLMTALALMLAGSVATGTITALALGDRGSNSTATVNEALQKPLQSTAHNKNSDGSVEAVASKVLPAVVSIKVANSQGVAEGSGSIISEDGYVLTNHHVIEGGKDGQIQVTMNDGSQRMAEFVASDVNTDVGVIKIHDVSGLPSLEFGDSDSLAVGQSVVAIGSPLGLNATVTSGIVSALDRPVRAAQGGGQSSLIDAIQTDAAVNPGNSGGPLVDMHGNLVGMNSVIASLSSRQEGGSIGLGFAIPSKFAKRVADQLINEGKATQPMLGVQVDARDPASTGALVVRVEPGSPAEKAGMKEGDIITKLDDRIIDGADSLIAATRTQEFGATVTLEVASGEGEDTRQVEVTLSGE</sequence>